<dbReference type="InParanoid" id="A0A251SLR6"/>
<reference evidence="8 10" key="1">
    <citation type="journal article" date="2017" name="Nature">
        <title>The sunflower genome provides insights into oil metabolism, flowering and Asterid evolution.</title>
        <authorList>
            <person name="Badouin H."/>
            <person name="Gouzy J."/>
            <person name="Grassa C.J."/>
            <person name="Murat F."/>
            <person name="Staton S.E."/>
            <person name="Cottret L."/>
            <person name="Lelandais-Briere C."/>
            <person name="Owens G.L."/>
            <person name="Carrere S."/>
            <person name="Mayjonade B."/>
            <person name="Legrand L."/>
            <person name="Gill N."/>
            <person name="Kane N.C."/>
            <person name="Bowers J.E."/>
            <person name="Hubner S."/>
            <person name="Bellec A."/>
            <person name="Berard A."/>
            <person name="Berges H."/>
            <person name="Blanchet N."/>
            <person name="Boniface M.C."/>
            <person name="Brunel D."/>
            <person name="Catrice O."/>
            <person name="Chaidir N."/>
            <person name="Claudel C."/>
            <person name="Donnadieu C."/>
            <person name="Faraut T."/>
            <person name="Fievet G."/>
            <person name="Helmstetter N."/>
            <person name="King M."/>
            <person name="Knapp S.J."/>
            <person name="Lai Z."/>
            <person name="Le Paslier M.C."/>
            <person name="Lippi Y."/>
            <person name="Lorenzon L."/>
            <person name="Mandel J.R."/>
            <person name="Marage G."/>
            <person name="Marchand G."/>
            <person name="Marquand E."/>
            <person name="Bret-Mestries E."/>
            <person name="Morien E."/>
            <person name="Nambeesan S."/>
            <person name="Nguyen T."/>
            <person name="Pegot-Espagnet P."/>
            <person name="Pouilly N."/>
            <person name="Raftis F."/>
            <person name="Sallet E."/>
            <person name="Schiex T."/>
            <person name="Thomas J."/>
            <person name="Vandecasteele C."/>
            <person name="Vares D."/>
            <person name="Vear F."/>
            <person name="Vautrin S."/>
            <person name="Crespi M."/>
            <person name="Mangin B."/>
            <person name="Burke J.M."/>
            <person name="Salse J."/>
            <person name="Munos S."/>
            <person name="Vincourt P."/>
            <person name="Rieseberg L.H."/>
            <person name="Langlade N.B."/>
        </authorList>
    </citation>
    <scope>NUCLEOTIDE SEQUENCE [LARGE SCALE GENOMIC DNA]</scope>
    <source>
        <strain evidence="10">cv. SF193</strain>
        <tissue evidence="8">Leaves</tissue>
    </source>
</reference>
<dbReference type="OMA" id="TPNINPC"/>
<evidence type="ECO:0000313" key="8">
    <source>
        <dbReference type="EMBL" id="KAF5771192.1"/>
    </source>
</evidence>
<dbReference type="AlphaFoldDB" id="A0A251SLR6"/>
<dbReference type="GO" id="GO:0005634">
    <property type="term" value="C:nucleus"/>
    <property type="evidence" value="ECO:0000318"/>
    <property type="project" value="GO_Central"/>
</dbReference>
<dbReference type="InterPro" id="IPR044810">
    <property type="entry name" value="WRKY_plant"/>
</dbReference>
<keyword evidence="5" id="KW-0539">Nucleus</keyword>
<evidence type="ECO:0000256" key="1">
    <source>
        <dbReference type="ARBA" id="ARBA00004123"/>
    </source>
</evidence>
<dbReference type="OrthoDB" id="2021064at2759"/>
<feature type="region of interest" description="Disordered" evidence="6">
    <location>
        <begin position="200"/>
        <end position="219"/>
    </location>
</feature>
<dbReference type="InterPro" id="IPR036576">
    <property type="entry name" value="WRKY_dom_sf"/>
</dbReference>
<keyword evidence="10" id="KW-1185">Reference proteome</keyword>
<comment type="subcellular location">
    <subcellularLocation>
        <location evidence="1">Nucleus</location>
    </subcellularLocation>
</comment>
<dbReference type="GO" id="GO:0009862">
    <property type="term" value="P:systemic acquired resistance, salicylic acid mediated signaling pathway"/>
    <property type="evidence" value="ECO:0000318"/>
    <property type="project" value="GO_Central"/>
</dbReference>
<evidence type="ECO:0000256" key="2">
    <source>
        <dbReference type="ARBA" id="ARBA00023015"/>
    </source>
</evidence>
<keyword evidence="3" id="KW-0238">DNA-binding</keyword>
<feature type="compositionally biased region" description="Polar residues" evidence="6">
    <location>
        <begin position="205"/>
        <end position="215"/>
    </location>
</feature>
<dbReference type="GO" id="GO:0000976">
    <property type="term" value="F:transcription cis-regulatory region binding"/>
    <property type="evidence" value="ECO:0000318"/>
    <property type="project" value="GO_Central"/>
</dbReference>
<dbReference type="Gene3D" id="2.20.25.80">
    <property type="entry name" value="WRKY domain"/>
    <property type="match status" value="1"/>
</dbReference>
<accession>A0A251SLR6</accession>
<dbReference type="PANTHER" id="PTHR32096:SF146">
    <property type="entry name" value="WRKY TRANSCRIPTION FACTOR 19-RELATED"/>
    <property type="match status" value="1"/>
</dbReference>
<evidence type="ECO:0000256" key="5">
    <source>
        <dbReference type="ARBA" id="ARBA00023242"/>
    </source>
</evidence>
<dbReference type="EMBL" id="MNCJ02000329">
    <property type="protein sequence ID" value="KAF5771192.1"/>
    <property type="molecule type" value="Genomic_DNA"/>
</dbReference>
<name>A0A251SLR6_HELAN</name>
<reference evidence="9" key="2">
    <citation type="submission" date="2017-02" db="EMBL/GenBank/DDBJ databases">
        <title>Sunflower complete genome.</title>
        <authorList>
            <person name="Langlade N."/>
            <person name="Munos S."/>
        </authorList>
    </citation>
    <scope>NUCLEOTIDE SEQUENCE [LARGE SCALE GENOMIC DNA]</scope>
    <source>
        <tissue evidence="9">Leaves</tissue>
    </source>
</reference>
<evidence type="ECO:0000259" key="7">
    <source>
        <dbReference type="PROSITE" id="PS50811"/>
    </source>
</evidence>
<evidence type="ECO:0000313" key="10">
    <source>
        <dbReference type="Proteomes" id="UP000215914"/>
    </source>
</evidence>
<sequence>MDINKKELVETLTKGRNSAKKLQNLLTQKVNDDGLVSVDDLVTEISQSFYGGLLVLNSSNSGEVSRVPVSSHAISSACSDDQIPKVHTGKTPEPVAKGRRGGYKRRKIVGSRMEVSETIEDGYAWRKYGQKEILNSDFPRCYFRCTHKQVYGCKALKQVQKLKDGSNMFQIIYFGHHTCPPPNITSSHPRRGLDLDCKNSKNHHSLPNNPSTITKSHIDPSAKQDDLTNKVSSVNGAQSCPALVWKEILLDEFECFKNDGSLSDMSFDDIVFS</sequence>
<keyword evidence="4" id="KW-0804">Transcription</keyword>
<dbReference type="STRING" id="4232.A0A251SLR6"/>
<dbReference type="PROSITE" id="PS50811">
    <property type="entry name" value="WRKY"/>
    <property type="match status" value="1"/>
</dbReference>
<keyword evidence="2" id="KW-0805">Transcription regulation</keyword>
<dbReference type="SMR" id="A0A251SLR6"/>
<evidence type="ECO:0000313" key="9">
    <source>
        <dbReference type="EMBL" id="OTF99806.1"/>
    </source>
</evidence>
<dbReference type="GO" id="GO:0042742">
    <property type="term" value="P:defense response to bacterium"/>
    <property type="evidence" value="ECO:0000318"/>
    <property type="project" value="GO_Central"/>
</dbReference>
<dbReference type="SUPFAM" id="SSF118290">
    <property type="entry name" value="WRKY DNA-binding domain"/>
    <property type="match status" value="1"/>
</dbReference>
<dbReference type="Pfam" id="PF03106">
    <property type="entry name" value="WRKY"/>
    <property type="match status" value="1"/>
</dbReference>
<dbReference type="GO" id="GO:0003700">
    <property type="term" value="F:DNA-binding transcription factor activity"/>
    <property type="evidence" value="ECO:0000318"/>
    <property type="project" value="GO_Central"/>
</dbReference>
<reference evidence="8" key="3">
    <citation type="submission" date="2020-06" db="EMBL/GenBank/DDBJ databases">
        <title>Helianthus annuus Genome sequencing and assembly Release 2.</title>
        <authorList>
            <person name="Gouzy J."/>
            <person name="Langlade N."/>
            <person name="Munos S."/>
        </authorList>
    </citation>
    <scope>NUCLEOTIDE SEQUENCE</scope>
    <source>
        <tissue evidence="8">Leaves</tissue>
    </source>
</reference>
<dbReference type="GO" id="GO:1900457">
    <property type="term" value="P:regulation of brassinosteroid mediated signaling pathway"/>
    <property type="evidence" value="ECO:0000318"/>
    <property type="project" value="GO_Central"/>
</dbReference>
<feature type="domain" description="WRKY" evidence="7">
    <location>
        <begin position="114"/>
        <end position="182"/>
    </location>
</feature>
<proteinExistence type="predicted"/>
<dbReference type="Gramene" id="mRNA:HanXRQr2_Chr14g0667801">
    <property type="protein sequence ID" value="mRNA:HanXRQr2_Chr14g0667801"/>
    <property type="gene ID" value="HanXRQr2_Chr14g0667801"/>
</dbReference>
<dbReference type="PANTHER" id="PTHR32096">
    <property type="entry name" value="WRKY TRANSCRIPTION FACTOR 30-RELATED-RELATED"/>
    <property type="match status" value="1"/>
</dbReference>
<organism evidence="9 10">
    <name type="scientific">Helianthus annuus</name>
    <name type="common">Common sunflower</name>
    <dbReference type="NCBI Taxonomy" id="4232"/>
    <lineage>
        <taxon>Eukaryota</taxon>
        <taxon>Viridiplantae</taxon>
        <taxon>Streptophyta</taxon>
        <taxon>Embryophyta</taxon>
        <taxon>Tracheophyta</taxon>
        <taxon>Spermatophyta</taxon>
        <taxon>Magnoliopsida</taxon>
        <taxon>eudicotyledons</taxon>
        <taxon>Gunneridae</taxon>
        <taxon>Pentapetalae</taxon>
        <taxon>asterids</taxon>
        <taxon>campanulids</taxon>
        <taxon>Asterales</taxon>
        <taxon>Asteraceae</taxon>
        <taxon>Asteroideae</taxon>
        <taxon>Heliantheae alliance</taxon>
        <taxon>Heliantheae</taxon>
        <taxon>Helianthus</taxon>
    </lineage>
</organism>
<evidence type="ECO:0000256" key="3">
    <source>
        <dbReference type="ARBA" id="ARBA00023125"/>
    </source>
</evidence>
<dbReference type="SMART" id="SM00774">
    <property type="entry name" value="WRKY"/>
    <property type="match status" value="1"/>
</dbReference>
<dbReference type="GO" id="GO:0006355">
    <property type="term" value="P:regulation of DNA-templated transcription"/>
    <property type="evidence" value="ECO:0000318"/>
    <property type="project" value="GO_Central"/>
</dbReference>
<dbReference type="EMBL" id="CM007903">
    <property type="protein sequence ID" value="OTF99806.1"/>
    <property type="molecule type" value="Genomic_DNA"/>
</dbReference>
<protein>
    <submittedName>
        <fullName evidence="9">Putative WRKY domain-containing protein</fullName>
    </submittedName>
    <submittedName>
        <fullName evidence="8">Transcription factor WRKY family</fullName>
    </submittedName>
</protein>
<evidence type="ECO:0000256" key="4">
    <source>
        <dbReference type="ARBA" id="ARBA00023163"/>
    </source>
</evidence>
<gene>
    <name evidence="9" type="ORF">HannXRQ_Chr14g0460621</name>
    <name evidence="8" type="ORF">HanXRQr2_Chr14g0667801</name>
</gene>
<dbReference type="InterPro" id="IPR003657">
    <property type="entry name" value="WRKY_dom"/>
</dbReference>
<evidence type="ECO:0000256" key="6">
    <source>
        <dbReference type="SAM" id="MobiDB-lite"/>
    </source>
</evidence>
<dbReference type="Proteomes" id="UP000215914">
    <property type="component" value="Chromosome 14"/>
</dbReference>